<dbReference type="PANTHER" id="PTHR43394:SF1">
    <property type="entry name" value="ATP-BINDING CASSETTE SUB-FAMILY B MEMBER 10, MITOCHONDRIAL"/>
    <property type="match status" value="1"/>
</dbReference>
<sequence>MQQSAKQIYKRLLSYTFDFKVPALFAIIGMLGYAAMDALFVQLMQPFIDDGLTDRNAEVLKMAPIVVVLLVIGRGIFNYMASYCLSYVGSQVVRKLRQSLFEHMLFLPVSFHDQHSNGEMISKITFDTEQVQQAVTRALQVMIREGAFVLFLLVVMFNASWQLSLIFLVVIPIVGVIVNLVSKRFRKISKNIQDAMGEVTRSSEQMLAGHKVIHGFGGQDKEITHFADVNNRNRQQRVKMDATRALSVSVIQIIAASAMALILAIIAMPEMIDTISSGTFVSLTTSMMMMLRPLKQLANVNSDLQRGIAAATSIFEILDKEQEKNTGKLEADSVKGEIAVSGVTFRYPGKDEAVIKSLSLQIPAGQSIALVGRSGSGKSTLSNLLPRFYDWGEGEITLDGVKLQDYTLSSLRKQFALVSQQVVLFNDTIANNIMYGLERAYTQEELEQVAKQAHVWEFVKDLPEGLNTMVGENGVMLSGGQRQRIAIARAIVKNAPILILDEATSALDTESERLIQQALDNLMRDKTSIVIAHRLSTIEQSDCIYVLDQGRIVEQGKHQALLEQKGIYAALCQMQYGEQA</sequence>
<evidence type="ECO:0000256" key="1">
    <source>
        <dbReference type="ARBA" id="ARBA00004651"/>
    </source>
</evidence>
<proteinExistence type="predicted"/>
<feature type="transmembrane region" description="Helical" evidence="11">
    <location>
        <begin position="245"/>
        <end position="268"/>
    </location>
</feature>
<dbReference type="Pfam" id="PF00664">
    <property type="entry name" value="ABC_membrane"/>
    <property type="match status" value="1"/>
</dbReference>
<evidence type="ECO:0000256" key="8">
    <source>
        <dbReference type="ARBA" id="ARBA00022989"/>
    </source>
</evidence>
<comment type="caution">
    <text evidence="14">The sequence shown here is derived from an EMBL/GenBank/DDBJ whole genome shotgun (WGS) entry which is preliminary data.</text>
</comment>
<keyword evidence="3" id="KW-1003">Cell membrane</keyword>
<dbReference type="Gene3D" id="1.20.1560.10">
    <property type="entry name" value="ABC transporter type 1, transmembrane domain"/>
    <property type="match status" value="1"/>
</dbReference>
<accession>A0A0F4QVT6</accession>
<dbReference type="PROSITE" id="PS50929">
    <property type="entry name" value="ABC_TM1F"/>
    <property type="match status" value="1"/>
</dbReference>
<keyword evidence="4 11" id="KW-0812">Transmembrane</keyword>
<keyword evidence="2" id="KW-0813">Transport</keyword>
<evidence type="ECO:0000256" key="5">
    <source>
        <dbReference type="ARBA" id="ARBA00022741"/>
    </source>
</evidence>
<evidence type="ECO:0000313" key="14">
    <source>
        <dbReference type="EMBL" id="KJZ11841.1"/>
    </source>
</evidence>
<reference evidence="14 15" key="1">
    <citation type="journal article" date="2015" name="BMC Genomics">
        <title>Genome mining reveals unlocked bioactive potential of marine Gram-negative bacteria.</title>
        <authorList>
            <person name="Machado H."/>
            <person name="Sonnenschein E.C."/>
            <person name="Melchiorsen J."/>
            <person name="Gram L."/>
        </authorList>
    </citation>
    <scope>NUCLEOTIDE SEQUENCE [LARGE SCALE GENOMIC DNA]</scope>
    <source>
        <strain evidence="14 15">S2471</strain>
    </source>
</reference>
<keyword evidence="15" id="KW-1185">Reference proteome</keyword>
<dbReference type="CDD" id="cd18552">
    <property type="entry name" value="ABC_6TM_MsbA_like"/>
    <property type="match status" value="1"/>
</dbReference>
<dbReference type="GO" id="GO:0034040">
    <property type="term" value="F:ATPase-coupled lipid transmembrane transporter activity"/>
    <property type="evidence" value="ECO:0007669"/>
    <property type="project" value="InterPro"/>
</dbReference>
<dbReference type="InterPro" id="IPR039421">
    <property type="entry name" value="Type_1_exporter"/>
</dbReference>
<keyword evidence="8 11" id="KW-1133">Transmembrane helix</keyword>
<evidence type="ECO:0000259" key="12">
    <source>
        <dbReference type="PROSITE" id="PS50893"/>
    </source>
</evidence>
<evidence type="ECO:0000256" key="10">
    <source>
        <dbReference type="ARBA" id="ARBA00023136"/>
    </source>
</evidence>
<feature type="transmembrane region" description="Helical" evidence="11">
    <location>
        <begin position="63"/>
        <end position="88"/>
    </location>
</feature>
<dbReference type="SMART" id="SM00382">
    <property type="entry name" value="AAA"/>
    <property type="match status" value="1"/>
</dbReference>
<dbReference type="InterPro" id="IPR036640">
    <property type="entry name" value="ABC1_TM_sf"/>
</dbReference>
<keyword evidence="9" id="KW-0445">Lipid transport</keyword>
<dbReference type="Gene3D" id="3.40.50.300">
    <property type="entry name" value="P-loop containing nucleotide triphosphate hydrolases"/>
    <property type="match status" value="1"/>
</dbReference>
<dbReference type="PATRIC" id="fig|43658.5.peg.971"/>
<dbReference type="AlphaFoldDB" id="A0A0F4QVT6"/>
<dbReference type="InterPro" id="IPR027417">
    <property type="entry name" value="P-loop_NTPase"/>
</dbReference>
<dbReference type="PROSITE" id="PS50893">
    <property type="entry name" value="ABC_TRANSPORTER_2"/>
    <property type="match status" value="1"/>
</dbReference>
<feature type="transmembrane region" description="Helical" evidence="11">
    <location>
        <begin position="141"/>
        <end position="159"/>
    </location>
</feature>
<dbReference type="InterPro" id="IPR011527">
    <property type="entry name" value="ABC1_TM_dom"/>
</dbReference>
<dbReference type="GO" id="GO:0015421">
    <property type="term" value="F:ABC-type oligopeptide transporter activity"/>
    <property type="evidence" value="ECO:0007669"/>
    <property type="project" value="TreeGrafter"/>
</dbReference>
<evidence type="ECO:0000313" key="15">
    <source>
        <dbReference type="Proteomes" id="UP000033452"/>
    </source>
</evidence>
<keyword evidence="6 14" id="KW-0067">ATP-binding</keyword>
<feature type="domain" description="ABC transporter" evidence="12">
    <location>
        <begin position="338"/>
        <end position="574"/>
    </location>
</feature>
<keyword evidence="10 11" id="KW-0472">Membrane</keyword>
<dbReference type="PROSITE" id="PS00211">
    <property type="entry name" value="ABC_TRANSPORTER_1"/>
    <property type="match status" value="1"/>
</dbReference>
<dbReference type="FunFam" id="3.40.50.300:FF:000140">
    <property type="entry name" value="Lipid A export ATP-binding/permease protein MsbA"/>
    <property type="match status" value="1"/>
</dbReference>
<evidence type="ECO:0000259" key="13">
    <source>
        <dbReference type="PROSITE" id="PS50929"/>
    </source>
</evidence>
<protein>
    <submittedName>
        <fullName evidence="14">Lipid transporter ATP-binding/permease</fullName>
    </submittedName>
</protein>
<evidence type="ECO:0000256" key="9">
    <source>
        <dbReference type="ARBA" id="ARBA00023055"/>
    </source>
</evidence>
<dbReference type="EMBL" id="JXYA01000007">
    <property type="protein sequence ID" value="KJZ11841.1"/>
    <property type="molecule type" value="Genomic_DNA"/>
</dbReference>
<feature type="transmembrane region" description="Helical" evidence="11">
    <location>
        <begin position="165"/>
        <end position="182"/>
    </location>
</feature>
<dbReference type="PANTHER" id="PTHR43394">
    <property type="entry name" value="ATP-DEPENDENT PERMEASE MDL1, MITOCHONDRIAL"/>
    <property type="match status" value="1"/>
</dbReference>
<dbReference type="Pfam" id="PF00005">
    <property type="entry name" value="ABC_tran"/>
    <property type="match status" value="1"/>
</dbReference>
<evidence type="ECO:0000256" key="6">
    <source>
        <dbReference type="ARBA" id="ARBA00022840"/>
    </source>
</evidence>
<dbReference type="SUPFAM" id="SSF90123">
    <property type="entry name" value="ABC transporter transmembrane region"/>
    <property type="match status" value="1"/>
</dbReference>
<evidence type="ECO:0000256" key="11">
    <source>
        <dbReference type="SAM" id="Phobius"/>
    </source>
</evidence>
<dbReference type="SUPFAM" id="SSF52540">
    <property type="entry name" value="P-loop containing nucleoside triphosphate hydrolases"/>
    <property type="match status" value="1"/>
</dbReference>
<dbReference type="NCBIfam" id="TIGR02203">
    <property type="entry name" value="MsbA_lipidA"/>
    <property type="match status" value="1"/>
</dbReference>
<dbReference type="InterPro" id="IPR003593">
    <property type="entry name" value="AAA+_ATPase"/>
</dbReference>
<organism evidence="14 15">
    <name type="scientific">Pseudoalteromonas rubra</name>
    <dbReference type="NCBI Taxonomy" id="43658"/>
    <lineage>
        <taxon>Bacteria</taxon>
        <taxon>Pseudomonadati</taxon>
        <taxon>Pseudomonadota</taxon>
        <taxon>Gammaproteobacteria</taxon>
        <taxon>Alteromonadales</taxon>
        <taxon>Pseudoalteromonadaceae</taxon>
        <taxon>Pseudoalteromonas</taxon>
    </lineage>
</organism>
<gene>
    <name evidence="14" type="ORF">TW77_04650</name>
</gene>
<evidence type="ECO:0000256" key="7">
    <source>
        <dbReference type="ARBA" id="ARBA00022967"/>
    </source>
</evidence>
<dbReference type="InterPro" id="IPR003439">
    <property type="entry name" value="ABC_transporter-like_ATP-bd"/>
</dbReference>
<keyword evidence="7" id="KW-1278">Translocase</keyword>
<dbReference type="InterPro" id="IPR017871">
    <property type="entry name" value="ABC_transporter-like_CS"/>
</dbReference>
<dbReference type="InterPro" id="IPR011917">
    <property type="entry name" value="ABC_transpr_lipidA"/>
</dbReference>
<dbReference type="GO" id="GO:0005886">
    <property type="term" value="C:plasma membrane"/>
    <property type="evidence" value="ECO:0007669"/>
    <property type="project" value="UniProtKB-SubCell"/>
</dbReference>
<dbReference type="OrthoDB" id="9806127at2"/>
<feature type="domain" description="ABC transmembrane type-1" evidence="13">
    <location>
        <begin position="24"/>
        <end position="306"/>
    </location>
</feature>
<keyword evidence="5" id="KW-0547">Nucleotide-binding</keyword>
<name>A0A0F4QVT6_9GAMM</name>
<comment type="subcellular location">
    <subcellularLocation>
        <location evidence="1">Cell membrane</location>
        <topology evidence="1">Multi-pass membrane protein</topology>
    </subcellularLocation>
</comment>
<dbReference type="GO" id="GO:0005524">
    <property type="term" value="F:ATP binding"/>
    <property type="evidence" value="ECO:0007669"/>
    <property type="project" value="UniProtKB-KW"/>
</dbReference>
<dbReference type="RefSeq" id="WP_046003804.1">
    <property type="nucleotide sequence ID" value="NZ_JXYA01000007.1"/>
</dbReference>
<evidence type="ECO:0000256" key="2">
    <source>
        <dbReference type="ARBA" id="ARBA00022448"/>
    </source>
</evidence>
<evidence type="ECO:0000256" key="4">
    <source>
        <dbReference type="ARBA" id="ARBA00022692"/>
    </source>
</evidence>
<evidence type="ECO:0000256" key="3">
    <source>
        <dbReference type="ARBA" id="ARBA00022475"/>
    </source>
</evidence>
<dbReference type="Proteomes" id="UP000033452">
    <property type="component" value="Unassembled WGS sequence"/>
</dbReference>
<feature type="transmembrane region" description="Helical" evidence="11">
    <location>
        <begin position="21"/>
        <end position="43"/>
    </location>
</feature>
<dbReference type="GO" id="GO:0016887">
    <property type="term" value="F:ATP hydrolysis activity"/>
    <property type="evidence" value="ECO:0007669"/>
    <property type="project" value="InterPro"/>
</dbReference>